<evidence type="ECO:0008006" key="4">
    <source>
        <dbReference type="Google" id="ProtNLM"/>
    </source>
</evidence>
<dbReference type="InterPro" id="IPR026906">
    <property type="entry name" value="LRR_5"/>
</dbReference>
<dbReference type="SUPFAM" id="SSF52058">
    <property type="entry name" value="L domain-like"/>
    <property type="match status" value="1"/>
</dbReference>
<reference evidence="3" key="1">
    <citation type="journal article" date="2023" name="Commun. Biol.">
        <title>Genome analysis of Parmales, the sister group of diatoms, reveals the evolutionary specialization of diatoms from phago-mixotrophs to photoautotrophs.</title>
        <authorList>
            <person name="Ban H."/>
            <person name="Sato S."/>
            <person name="Yoshikawa S."/>
            <person name="Yamada K."/>
            <person name="Nakamura Y."/>
            <person name="Ichinomiya M."/>
            <person name="Sato N."/>
            <person name="Blanc-Mathieu R."/>
            <person name="Endo H."/>
            <person name="Kuwata A."/>
            <person name="Ogata H."/>
        </authorList>
    </citation>
    <scope>NUCLEOTIDE SEQUENCE [LARGE SCALE GENOMIC DNA]</scope>
    <source>
        <strain evidence="3">NIES 3699</strain>
    </source>
</reference>
<dbReference type="PANTHER" id="PTHR45661">
    <property type="entry name" value="SURFACE ANTIGEN"/>
    <property type="match status" value="1"/>
</dbReference>
<dbReference type="InterPro" id="IPR032675">
    <property type="entry name" value="LRR_dom_sf"/>
</dbReference>
<gene>
    <name evidence="2" type="ORF">TrVE_jg2605</name>
</gene>
<dbReference type="Pfam" id="PF13306">
    <property type="entry name" value="LRR_5"/>
    <property type="match status" value="1"/>
</dbReference>
<keyword evidence="3" id="KW-1185">Reference proteome</keyword>
<accession>A0A9W7BJH9</accession>
<evidence type="ECO:0000313" key="2">
    <source>
        <dbReference type="EMBL" id="GMH92351.1"/>
    </source>
</evidence>
<dbReference type="Gene3D" id="3.80.10.10">
    <property type="entry name" value="Ribonuclease Inhibitor"/>
    <property type="match status" value="1"/>
</dbReference>
<evidence type="ECO:0000313" key="3">
    <source>
        <dbReference type="Proteomes" id="UP001165160"/>
    </source>
</evidence>
<dbReference type="Proteomes" id="UP001165160">
    <property type="component" value="Unassembled WGS sequence"/>
</dbReference>
<dbReference type="InterPro" id="IPR053139">
    <property type="entry name" value="Surface_bspA-like"/>
</dbReference>
<feature type="compositionally biased region" description="Acidic residues" evidence="1">
    <location>
        <begin position="20"/>
        <end position="35"/>
    </location>
</feature>
<dbReference type="EMBL" id="BRXX01000127">
    <property type="protein sequence ID" value="GMH92351.1"/>
    <property type="molecule type" value="Genomic_DNA"/>
</dbReference>
<feature type="region of interest" description="Disordered" evidence="1">
    <location>
        <begin position="1"/>
        <end position="49"/>
    </location>
</feature>
<proteinExistence type="predicted"/>
<evidence type="ECO:0000256" key="1">
    <source>
        <dbReference type="SAM" id="MobiDB-lite"/>
    </source>
</evidence>
<name>A0A9W7BJH9_9STRA</name>
<sequence>MSKKPSEELSNAIEILDPNNLEDGDDEEEAFEGSELDASAATDTDTVGGDDFMHTDDFRRLFVDFATVDTLVAMRWLDRKWHKVVEKELNELENEPFDEFIVVGGNDISWEEADSDARVQRMEQVTKVIFLLNITKVGDRACFEASNLVVVDIPEGITSIGGHSFNGCSSLKDIKFPKALTNIGASSFCGCSSLERVDLLHTNVQELGDNAFRNCTSLREMKVPDSLLNFGEDVFWNCSKLVPSDIDVTDMGNDATSEVVNYLFSIQN</sequence>
<dbReference type="AlphaFoldDB" id="A0A9W7BJH9"/>
<protein>
    <recommendedName>
        <fullName evidence="4">Leucine-rich repeat domain-containing protein</fullName>
    </recommendedName>
</protein>
<dbReference type="PANTHER" id="PTHR45661:SF3">
    <property type="entry name" value="IG-LIKE DOMAIN-CONTAINING PROTEIN"/>
    <property type="match status" value="1"/>
</dbReference>
<feature type="compositionally biased region" description="Low complexity" evidence="1">
    <location>
        <begin position="36"/>
        <end position="46"/>
    </location>
</feature>
<comment type="caution">
    <text evidence="2">The sequence shown here is derived from an EMBL/GenBank/DDBJ whole genome shotgun (WGS) entry which is preliminary data.</text>
</comment>
<organism evidence="2 3">
    <name type="scientific">Triparma verrucosa</name>
    <dbReference type="NCBI Taxonomy" id="1606542"/>
    <lineage>
        <taxon>Eukaryota</taxon>
        <taxon>Sar</taxon>
        <taxon>Stramenopiles</taxon>
        <taxon>Ochrophyta</taxon>
        <taxon>Bolidophyceae</taxon>
        <taxon>Parmales</taxon>
        <taxon>Triparmaceae</taxon>
        <taxon>Triparma</taxon>
    </lineage>
</organism>